<keyword evidence="2" id="KW-1185">Reference proteome</keyword>
<protein>
    <recommendedName>
        <fullName evidence="3">Lipoprotein</fullName>
    </recommendedName>
</protein>
<evidence type="ECO:0008006" key="3">
    <source>
        <dbReference type="Google" id="ProtNLM"/>
    </source>
</evidence>
<dbReference type="PROSITE" id="PS51257">
    <property type="entry name" value="PROKAR_LIPOPROTEIN"/>
    <property type="match status" value="1"/>
</dbReference>
<evidence type="ECO:0000313" key="2">
    <source>
        <dbReference type="Proteomes" id="UP001500552"/>
    </source>
</evidence>
<gene>
    <name evidence="1" type="ORF">GCM10023188_46960</name>
</gene>
<reference evidence="2" key="1">
    <citation type="journal article" date="2019" name="Int. J. Syst. Evol. Microbiol.">
        <title>The Global Catalogue of Microorganisms (GCM) 10K type strain sequencing project: providing services to taxonomists for standard genome sequencing and annotation.</title>
        <authorList>
            <consortium name="The Broad Institute Genomics Platform"/>
            <consortium name="The Broad Institute Genome Sequencing Center for Infectious Disease"/>
            <person name="Wu L."/>
            <person name="Ma J."/>
        </authorList>
    </citation>
    <scope>NUCLEOTIDE SEQUENCE [LARGE SCALE GENOMIC DNA]</scope>
    <source>
        <strain evidence="2">JCM 17926</strain>
    </source>
</reference>
<evidence type="ECO:0000313" key="1">
    <source>
        <dbReference type="EMBL" id="GAA4444675.1"/>
    </source>
</evidence>
<accession>A0ABP8M839</accession>
<dbReference type="EMBL" id="BAABHC010000039">
    <property type="protein sequence ID" value="GAA4444675.1"/>
    <property type="molecule type" value="Genomic_DNA"/>
</dbReference>
<comment type="caution">
    <text evidence="1">The sequence shown here is derived from an EMBL/GenBank/DDBJ whole genome shotgun (WGS) entry which is preliminary data.</text>
</comment>
<name>A0ABP8M839_9BACT</name>
<sequence length="203" mass="23492">MKIPFLFILLLFLSSCGNQEESNELKVVTPEEVPAEQEEVSFERIIFSVEPGWSREKYGKDVEITQDSVLYFRIREKDSGTVVENYKAKLDSTSMERIYGLLDSTDFNSLKNNYNNAEDAGWISMRFVFYNGEVKMQGTLENDWKRVVKLLMLLEKQNLAKSENRHFSTTEDVLLYLAPFGVEELSDSLKRKLKLPLPTTPIK</sequence>
<organism evidence="1 2">
    <name type="scientific">Pontibacter saemangeumensis</name>
    <dbReference type="NCBI Taxonomy" id="1084525"/>
    <lineage>
        <taxon>Bacteria</taxon>
        <taxon>Pseudomonadati</taxon>
        <taxon>Bacteroidota</taxon>
        <taxon>Cytophagia</taxon>
        <taxon>Cytophagales</taxon>
        <taxon>Hymenobacteraceae</taxon>
        <taxon>Pontibacter</taxon>
    </lineage>
</organism>
<proteinExistence type="predicted"/>
<dbReference type="Proteomes" id="UP001500552">
    <property type="component" value="Unassembled WGS sequence"/>
</dbReference>
<dbReference type="RefSeq" id="WP_345163173.1">
    <property type="nucleotide sequence ID" value="NZ_BAABHC010000039.1"/>
</dbReference>